<gene>
    <name evidence="2" type="ORF">ACH5RR_037328</name>
</gene>
<accession>A0ABD2YA47</accession>
<evidence type="ECO:0008006" key="4">
    <source>
        <dbReference type="Google" id="ProtNLM"/>
    </source>
</evidence>
<dbReference type="Proteomes" id="UP001630127">
    <property type="component" value="Unassembled WGS sequence"/>
</dbReference>
<organism evidence="2 3">
    <name type="scientific">Cinchona calisaya</name>
    <dbReference type="NCBI Taxonomy" id="153742"/>
    <lineage>
        <taxon>Eukaryota</taxon>
        <taxon>Viridiplantae</taxon>
        <taxon>Streptophyta</taxon>
        <taxon>Embryophyta</taxon>
        <taxon>Tracheophyta</taxon>
        <taxon>Spermatophyta</taxon>
        <taxon>Magnoliopsida</taxon>
        <taxon>eudicotyledons</taxon>
        <taxon>Gunneridae</taxon>
        <taxon>Pentapetalae</taxon>
        <taxon>asterids</taxon>
        <taxon>lamiids</taxon>
        <taxon>Gentianales</taxon>
        <taxon>Rubiaceae</taxon>
        <taxon>Cinchonoideae</taxon>
        <taxon>Cinchoneae</taxon>
        <taxon>Cinchona</taxon>
    </lineage>
</organism>
<dbReference type="EMBL" id="JBJUIK010000015">
    <property type="protein sequence ID" value="KAL3502879.1"/>
    <property type="molecule type" value="Genomic_DNA"/>
</dbReference>
<comment type="caution">
    <text evidence="2">The sequence shown here is derived from an EMBL/GenBank/DDBJ whole genome shotgun (WGS) entry which is preliminary data.</text>
</comment>
<evidence type="ECO:0000313" key="3">
    <source>
        <dbReference type="Proteomes" id="UP001630127"/>
    </source>
</evidence>
<proteinExistence type="predicted"/>
<name>A0ABD2YA47_9GENT</name>
<dbReference type="AlphaFoldDB" id="A0ABD2YA47"/>
<feature type="region of interest" description="Disordered" evidence="1">
    <location>
        <begin position="188"/>
        <end position="241"/>
    </location>
</feature>
<feature type="region of interest" description="Disordered" evidence="1">
    <location>
        <begin position="147"/>
        <end position="169"/>
    </location>
</feature>
<evidence type="ECO:0000256" key="1">
    <source>
        <dbReference type="SAM" id="MobiDB-lite"/>
    </source>
</evidence>
<keyword evidence="3" id="KW-1185">Reference proteome</keyword>
<sequence>MKIKIIQLVHFPSLKKAKEEPLKSNLKELKLKSDSIFVKRDAINKNLVRELKNGKMPTRECHTWLKKVVEIEQQAYDLLELKERDSGLEVTELRARLVMVLNEIAEYLEKSPNKNGTVLDDAVNGRSKRMKASKIGGCNENQTRKIREKAVRSSAADGESSNTEGKSDYFFEDKGDVEYFGTKRSIKNQQGYTKPENKISAKKEAKSVKDLDVEAGKTPTKPDVQGAKQTMTSNSSILEGKKSATRNEAVLGAAELPSSSIHDINLPEAETGNTIRCTVTVSRYWSRKKIQLELSRQIGLCGRPSFGS</sequence>
<feature type="compositionally biased region" description="Polar residues" evidence="1">
    <location>
        <begin position="227"/>
        <end position="237"/>
    </location>
</feature>
<protein>
    <recommendedName>
        <fullName evidence="4">BAG domain-containing protein</fullName>
    </recommendedName>
</protein>
<reference evidence="2 3" key="1">
    <citation type="submission" date="2024-11" db="EMBL/GenBank/DDBJ databases">
        <title>A near-complete genome assembly of Cinchona calisaya.</title>
        <authorList>
            <person name="Lian D.C."/>
            <person name="Zhao X.W."/>
            <person name="Wei L."/>
        </authorList>
    </citation>
    <scope>NUCLEOTIDE SEQUENCE [LARGE SCALE GENOMIC DNA]</scope>
    <source>
        <tissue evidence="2">Nenye</tissue>
    </source>
</reference>
<feature type="compositionally biased region" description="Basic and acidic residues" evidence="1">
    <location>
        <begin position="195"/>
        <end position="215"/>
    </location>
</feature>
<evidence type="ECO:0000313" key="2">
    <source>
        <dbReference type="EMBL" id="KAL3502879.1"/>
    </source>
</evidence>